<dbReference type="AlphaFoldDB" id="A0AAN7FFR2"/>
<sequence>MPQGEELRKLEKEKGIIMRFVIGHRNLRTRLNKSRKSKSDEPKFH</sequence>
<reference evidence="1 2" key="1">
    <citation type="journal article" date="2023" name="G3 (Bethesda)">
        <title>A haplotype-resolved chromosome-scale genome for Quercus rubra L. provides insights into the genetics of adaptive traits for red oak species.</title>
        <authorList>
            <person name="Kapoor B."/>
            <person name="Jenkins J."/>
            <person name="Schmutz J."/>
            <person name="Zhebentyayeva T."/>
            <person name="Kuelheim C."/>
            <person name="Coggeshall M."/>
            <person name="Heim C."/>
            <person name="Lasky J.R."/>
            <person name="Leites L."/>
            <person name="Islam-Faridi N."/>
            <person name="Romero-Severson J."/>
            <person name="DeLeo V.L."/>
            <person name="Lucas S.M."/>
            <person name="Lazic D."/>
            <person name="Gailing O."/>
            <person name="Carlson J."/>
            <person name="Staton M."/>
        </authorList>
    </citation>
    <scope>NUCLEOTIDE SEQUENCE [LARGE SCALE GENOMIC DNA]</scope>
    <source>
        <strain evidence="1">Pseudo-F2</strain>
    </source>
</reference>
<evidence type="ECO:0000313" key="1">
    <source>
        <dbReference type="EMBL" id="KAK4589501.1"/>
    </source>
</evidence>
<organism evidence="1 2">
    <name type="scientific">Quercus rubra</name>
    <name type="common">Northern red oak</name>
    <name type="synonym">Quercus borealis</name>
    <dbReference type="NCBI Taxonomy" id="3512"/>
    <lineage>
        <taxon>Eukaryota</taxon>
        <taxon>Viridiplantae</taxon>
        <taxon>Streptophyta</taxon>
        <taxon>Embryophyta</taxon>
        <taxon>Tracheophyta</taxon>
        <taxon>Spermatophyta</taxon>
        <taxon>Magnoliopsida</taxon>
        <taxon>eudicotyledons</taxon>
        <taxon>Gunneridae</taxon>
        <taxon>Pentapetalae</taxon>
        <taxon>rosids</taxon>
        <taxon>fabids</taxon>
        <taxon>Fagales</taxon>
        <taxon>Fagaceae</taxon>
        <taxon>Quercus</taxon>
    </lineage>
</organism>
<protein>
    <submittedName>
        <fullName evidence="1">Uncharacterized protein</fullName>
    </submittedName>
</protein>
<dbReference type="EMBL" id="JAXUIC010000005">
    <property type="protein sequence ID" value="KAK4589501.1"/>
    <property type="molecule type" value="Genomic_DNA"/>
</dbReference>
<dbReference type="Proteomes" id="UP001324115">
    <property type="component" value="Unassembled WGS sequence"/>
</dbReference>
<proteinExistence type="predicted"/>
<name>A0AAN7FFR2_QUERU</name>
<comment type="caution">
    <text evidence="1">The sequence shown here is derived from an EMBL/GenBank/DDBJ whole genome shotgun (WGS) entry which is preliminary data.</text>
</comment>
<gene>
    <name evidence="1" type="ORF">RGQ29_020177</name>
</gene>
<keyword evidence="2" id="KW-1185">Reference proteome</keyword>
<evidence type="ECO:0000313" key="2">
    <source>
        <dbReference type="Proteomes" id="UP001324115"/>
    </source>
</evidence>
<accession>A0AAN7FFR2</accession>